<keyword evidence="3" id="KW-1185">Reference proteome</keyword>
<dbReference type="Gene3D" id="3.40.50.720">
    <property type="entry name" value="NAD(P)-binding Rossmann-like Domain"/>
    <property type="match status" value="1"/>
</dbReference>
<dbReference type="FunFam" id="3.40.50.720:FF:000311">
    <property type="entry name" value="Ornithine cyclodeaminase"/>
    <property type="match status" value="1"/>
</dbReference>
<evidence type="ECO:0000313" key="3">
    <source>
        <dbReference type="Proteomes" id="UP000234530"/>
    </source>
</evidence>
<evidence type="ECO:0000313" key="2">
    <source>
        <dbReference type="EMBL" id="AUH64893.1"/>
    </source>
</evidence>
<dbReference type="AlphaFoldDB" id="A0A2H5F033"/>
<proteinExistence type="inferred from homology"/>
<sequence>MTPQIIGPEAEARLDWIALTEALAAGHALPPAEIADSFLYRGEDTLLTRSAWIDGLGLAVKAATVYPGNPANDRPMINGVVNLIDDVTGQLAALVDFHLVTKWKTAGDSLLSARMLARKDARRVLIVGAGKVGHSMIDAYRAMIPDAQVTIWNRSKGAAETLAAETRAEVAGDLAEAVAGAEIIATTTMAREPLIRGEWLTPGTHLDLIGAYRPDMREVDDAALKRARLFVDSRKTTIGHIGEIQIPLDQGVITEADIVADFYDLPSGRYARTSDAEITIAKNGGGAHLDLMTARYILDAASQGARA</sequence>
<dbReference type="InterPro" id="IPR003462">
    <property type="entry name" value="ODC_Mu_crystall"/>
</dbReference>
<name>A0A2H5F033_9RHOB</name>
<dbReference type="PANTHER" id="PTHR13812:SF19">
    <property type="entry name" value="KETIMINE REDUCTASE MU-CRYSTALLIN"/>
    <property type="match status" value="1"/>
</dbReference>
<dbReference type="SUPFAM" id="SSF51735">
    <property type="entry name" value="NAD(P)-binding Rossmann-fold domains"/>
    <property type="match status" value="1"/>
</dbReference>
<dbReference type="PIRSF" id="PIRSF001439">
    <property type="entry name" value="CryM"/>
    <property type="match status" value="1"/>
</dbReference>
<gene>
    <name evidence="2" type="ORF">CX676_12520</name>
</gene>
<dbReference type="InterPro" id="IPR023401">
    <property type="entry name" value="ODC_N"/>
</dbReference>
<organism evidence="2 3">
    <name type="scientific">Paracoccus zhejiangensis</name>
    <dbReference type="NCBI Taxonomy" id="1077935"/>
    <lineage>
        <taxon>Bacteria</taxon>
        <taxon>Pseudomonadati</taxon>
        <taxon>Pseudomonadota</taxon>
        <taxon>Alphaproteobacteria</taxon>
        <taxon>Rhodobacterales</taxon>
        <taxon>Paracoccaceae</taxon>
        <taxon>Paracoccus</taxon>
    </lineage>
</organism>
<dbReference type="PANTHER" id="PTHR13812">
    <property type="entry name" value="KETIMINE REDUCTASE MU-CRYSTALLIN"/>
    <property type="match status" value="1"/>
</dbReference>
<evidence type="ECO:0000256" key="1">
    <source>
        <dbReference type="ARBA" id="ARBA00008903"/>
    </source>
</evidence>
<protein>
    <submittedName>
        <fullName evidence="2">Ornithine cyclodeaminase</fullName>
    </submittedName>
</protein>
<accession>A0A2H5F033</accession>
<dbReference type="GO" id="GO:0019752">
    <property type="term" value="P:carboxylic acid metabolic process"/>
    <property type="evidence" value="ECO:0007669"/>
    <property type="project" value="UniProtKB-ARBA"/>
</dbReference>
<dbReference type="Gene3D" id="3.30.1780.10">
    <property type="entry name" value="ornithine cyclodeaminase, domain 1"/>
    <property type="match status" value="1"/>
</dbReference>
<dbReference type="Pfam" id="PF02423">
    <property type="entry name" value="OCD_Mu_crystall"/>
    <property type="match status" value="1"/>
</dbReference>
<dbReference type="GO" id="GO:0016491">
    <property type="term" value="F:oxidoreductase activity"/>
    <property type="evidence" value="ECO:0007669"/>
    <property type="project" value="UniProtKB-ARBA"/>
</dbReference>
<dbReference type="RefSeq" id="WP_101752922.1">
    <property type="nucleotide sequence ID" value="NZ_CP025430.1"/>
</dbReference>
<dbReference type="OrthoDB" id="9785971at2"/>
<reference evidence="2 3" key="1">
    <citation type="journal article" date="2013" name="Antonie Van Leeuwenhoek">
        <title>Paracoccus zhejiangensis sp. nov., isolated from activated sludge in wastewater-treatment system.</title>
        <authorList>
            <person name="Wu Z.G."/>
            <person name="Zhang D.F."/>
            <person name="Liu Y.L."/>
            <person name="Wang F."/>
            <person name="Jiang X."/>
            <person name="Li C."/>
            <person name="Li S.P."/>
            <person name="Hong Q."/>
            <person name="Li W.J."/>
        </authorList>
    </citation>
    <scope>NUCLEOTIDE SEQUENCE [LARGE SCALE GENOMIC DNA]</scope>
    <source>
        <strain evidence="2 3">J6</strain>
    </source>
</reference>
<dbReference type="KEGG" id="pzh:CX676_12520"/>
<dbReference type="Proteomes" id="UP000234530">
    <property type="component" value="Chromosome"/>
</dbReference>
<dbReference type="GO" id="GO:0005737">
    <property type="term" value="C:cytoplasm"/>
    <property type="evidence" value="ECO:0007669"/>
    <property type="project" value="TreeGrafter"/>
</dbReference>
<comment type="similarity">
    <text evidence="1">Belongs to the ornithine cyclodeaminase/mu-crystallin family.</text>
</comment>
<dbReference type="EMBL" id="CP025430">
    <property type="protein sequence ID" value="AUH64893.1"/>
    <property type="molecule type" value="Genomic_DNA"/>
</dbReference>
<dbReference type="InterPro" id="IPR036291">
    <property type="entry name" value="NAD(P)-bd_dom_sf"/>
</dbReference>